<sequence length="134" mass="14224">MTPGTEPARGTRDDGEPERLDPVIDLPQPTGAGLWPPEETQPRTKLNQPWRAFVALGEVVVAGLVLWAAFALWHAGVGTVVTTAGDGTKLASERYFGGHIAGALGLGTLSAVLVVDAVRQLLLAVRARHKKKKD</sequence>
<reference evidence="4" key="1">
    <citation type="submission" date="2016-10" db="EMBL/GenBank/DDBJ databases">
        <authorList>
            <person name="Varghese N."/>
            <person name="Submissions S."/>
        </authorList>
    </citation>
    <scope>NUCLEOTIDE SEQUENCE [LARGE SCALE GENOMIC DNA]</scope>
    <source>
        <strain evidence="4">DSM 44637</strain>
    </source>
</reference>
<organism evidence="3 4">
    <name type="scientific">Amycolatopsis rubida</name>
    <dbReference type="NCBI Taxonomy" id="112413"/>
    <lineage>
        <taxon>Bacteria</taxon>
        <taxon>Bacillati</taxon>
        <taxon>Actinomycetota</taxon>
        <taxon>Actinomycetes</taxon>
        <taxon>Pseudonocardiales</taxon>
        <taxon>Pseudonocardiaceae</taxon>
        <taxon>Amycolatopsis</taxon>
    </lineage>
</organism>
<name>A0A1I5DKJ0_9PSEU</name>
<evidence type="ECO:0000256" key="1">
    <source>
        <dbReference type="SAM" id="MobiDB-lite"/>
    </source>
</evidence>
<dbReference type="STRING" id="112413.SAMN05421854_101259"/>
<proteinExistence type="predicted"/>
<feature type="transmembrane region" description="Helical" evidence="2">
    <location>
        <begin position="52"/>
        <end position="75"/>
    </location>
</feature>
<feature type="region of interest" description="Disordered" evidence="1">
    <location>
        <begin position="1"/>
        <end position="43"/>
    </location>
</feature>
<evidence type="ECO:0000313" key="4">
    <source>
        <dbReference type="Proteomes" id="UP000199137"/>
    </source>
</evidence>
<dbReference type="AlphaFoldDB" id="A0A1I5DKJ0"/>
<evidence type="ECO:0000313" key="3">
    <source>
        <dbReference type="EMBL" id="SFN99670.1"/>
    </source>
</evidence>
<gene>
    <name evidence="3" type="ORF">SAMN05421854_101259</name>
</gene>
<keyword evidence="2" id="KW-1133">Transmembrane helix</keyword>
<evidence type="ECO:0000256" key="2">
    <source>
        <dbReference type="SAM" id="Phobius"/>
    </source>
</evidence>
<dbReference type="Proteomes" id="UP000199137">
    <property type="component" value="Unassembled WGS sequence"/>
</dbReference>
<keyword evidence="2" id="KW-0472">Membrane</keyword>
<keyword evidence="2" id="KW-0812">Transmembrane</keyword>
<accession>A0A1I5DKJ0</accession>
<dbReference type="EMBL" id="FOWC01000001">
    <property type="protein sequence ID" value="SFN99670.1"/>
    <property type="molecule type" value="Genomic_DNA"/>
</dbReference>
<feature type="compositionally biased region" description="Basic and acidic residues" evidence="1">
    <location>
        <begin position="9"/>
        <end position="22"/>
    </location>
</feature>
<feature type="transmembrane region" description="Helical" evidence="2">
    <location>
        <begin position="95"/>
        <end position="118"/>
    </location>
</feature>
<protein>
    <submittedName>
        <fullName evidence="3">Uncharacterized protein</fullName>
    </submittedName>
</protein>